<keyword evidence="4" id="KW-0508">mRNA splicing</keyword>
<dbReference type="GO" id="GO:0005634">
    <property type="term" value="C:nucleus"/>
    <property type="evidence" value="ECO:0007669"/>
    <property type="project" value="UniProtKB-SubCell"/>
</dbReference>
<dbReference type="GO" id="GO:0008380">
    <property type="term" value="P:RNA splicing"/>
    <property type="evidence" value="ECO:0007669"/>
    <property type="project" value="UniProtKB-KW"/>
</dbReference>
<sequence length="187" mass="21275">MTHGFENYSFKTFTATKYLTVLSKTCAFLASQVVTGIASIFRNNLEAFHGVVNTTLWYVLALRSKYTIESPCHSTFCLHSFPVANAKPSMGFGSSLSLSTIVKAFLKEGRDDIKKICLVYDSFLSEFPLCYGYWRKYADHKSRLCTVDKVIEVYERAVQSATYSVGLWVDYCSFSMSVFEDPFDVRR</sequence>
<gene>
    <name evidence="6" type="primary">prp39</name>
    <name evidence="6" type="ORF">CK203_018200</name>
</gene>
<dbReference type="InterPro" id="IPR003107">
    <property type="entry name" value="HAT"/>
</dbReference>
<keyword evidence="5" id="KW-0539">Nucleus</keyword>
<dbReference type="EMBL" id="QGNW01000033">
    <property type="protein sequence ID" value="RVX10840.1"/>
    <property type="molecule type" value="Genomic_DNA"/>
</dbReference>
<evidence type="ECO:0000256" key="3">
    <source>
        <dbReference type="ARBA" id="ARBA00022737"/>
    </source>
</evidence>
<accession>A0A438JPE7</accession>
<dbReference type="AlphaFoldDB" id="A0A438JPE7"/>
<keyword evidence="3" id="KW-0677">Repeat</keyword>
<evidence type="ECO:0000313" key="6">
    <source>
        <dbReference type="EMBL" id="RVX10840.1"/>
    </source>
</evidence>
<dbReference type="SUPFAM" id="SSF48452">
    <property type="entry name" value="TPR-like"/>
    <property type="match status" value="1"/>
</dbReference>
<comment type="caution">
    <text evidence="6">The sequence shown here is derived from an EMBL/GenBank/DDBJ whole genome shotgun (WGS) entry which is preliminary data.</text>
</comment>
<proteinExistence type="predicted"/>
<dbReference type="Pfam" id="PF23240">
    <property type="entry name" value="HAT_PRP39_N"/>
    <property type="match status" value="1"/>
</dbReference>
<comment type="subcellular location">
    <subcellularLocation>
        <location evidence="1">Nucleus</location>
    </subcellularLocation>
</comment>
<dbReference type="Proteomes" id="UP000288805">
    <property type="component" value="Unassembled WGS sequence"/>
</dbReference>
<evidence type="ECO:0000256" key="4">
    <source>
        <dbReference type="ARBA" id="ARBA00023187"/>
    </source>
</evidence>
<evidence type="ECO:0000256" key="5">
    <source>
        <dbReference type="ARBA" id="ARBA00023242"/>
    </source>
</evidence>
<dbReference type="PANTHER" id="PTHR17204">
    <property type="entry name" value="PRE-MRNA PROCESSING PROTEIN PRP39-RELATED"/>
    <property type="match status" value="1"/>
</dbReference>
<dbReference type="SMART" id="SM00386">
    <property type="entry name" value="HAT"/>
    <property type="match status" value="2"/>
</dbReference>
<dbReference type="InterPro" id="IPR011990">
    <property type="entry name" value="TPR-like_helical_dom_sf"/>
</dbReference>
<dbReference type="PANTHER" id="PTHR17204:SF26">
    <property type="entry name" value="PRE-MRNA-PROCESSING FACTOR 39-2"/>
    <property type="match status" value="1"/>
</dbReference>
<evidence type="ECO:0000256" key="2">
    <source>
        <dbReference type="ARBA" id="ARBA00022664"/>
    </source>
</evidence>
<keyword evidence="2" id="KW-0507">mRNA processing</keyword>
<reference evidence="6 7" key="1">
    <citation type="journal article" date="2018" name="PLoS Genet.">
        <title>Population sequencing reveals clonal diversity and ancestral inbreeding in the grapevine cultivar Chardonnay.</title>
        <authorList>
            <person name="Roach M.J."/>
            <person name="Johnson D.L."/>
            <person name="Bohlmann J."/>
            <person name="van Vuuren H.J."/>
            <person name="Jones S.J."/>
            <person name="Pretorius I.S."/>
            <person name="Schmidt S.A."/>
            <person name="Borneman A.R."/>
        </authorList>
    </citation>
    <scope>NUCLEOTIDE SEQUENCE [LARGE SCALE GENOMIC DNA]</scope>
    <source>
        <strain evidence="7">cv. Chardonnay</strain>
        <tissue evidence="6">Leaf</tissue>
    </source>
</reference>
<dbReference type="Gene3D" id="1.25.40.10">
    <property type="entry name" value="Tetratricopeptide repeat domain"/>
    <property type="match status" value="1"/>
</dbReference>
<evidence type="ECO:0000256" key="1">
    <source>
        <dbReference type="ARBA" id="ARBA00004123"/>
    </source>
</evidence>
<name>A0A438JPE7_VITVI</name>
<evidence type="ECO:0000313" key="7">
    <source>
        <dbReference type="Proteomes" id="UP000288805"/>
    </source>
</evidence>
<protein>
    <submittedName>
        <fullName evidence="6">Pre-mRNA-processing factor 39</fullName>
    </submittedName>
</protein>
<organism evidence="6 7">
    <name type="scientific">Vitis vinifera</name>
    <name type="common">Grape</name>
    <dbReference type="NCBI Taxonomy" id="29760"/>
    <lineage>
        <taxon>Eukaryota</taxon>
        <taxon>Viridiplantae</taxon>
        <taxon>Streptophyta</taxon>
        <taxon>Embryophyta</taxon>
        <taxon>Tracheophyta</taxon>
        <taxon>Spermatophyta</taxon>
        <taxon>Magnoliopsida</taxon>
        <taxon>eudicotyledons</taxon>
        <taxon>Gunneridae</taxon>
        <taxon>Pentapetalae</taxon>
        <taxon>rosids</taxon>
        <taxon>Vitales</taxon>
        <taxon>Vitaceae</taxon>
        <taxon>Viteae</taxon>
        <taxon>Vitis</taxon>
    </lineage>
</organism>
<dbReference type="GO" id="GO:0006397">
    <property type="term" value="P:mRNA processing"/>
    <property type="evidence" value="ECO:0007669"/>
    <property type="project" value="UniProtKB-KW"/>
</dbReference>